<proteinExistence type="predicted"/>
<evidence type="ECO:0000313" key="1">
    <source>
        <dbReference type="EMBL" id="VAX07017.1"/>
    </source>
</evidence>
<dbReference type="InterPro" id="IPR035093">
    <property type="entry name" value="RelE/ParE_toxin_dom_sf"/>
</dbReference>
<gene>
    <name evidence="1" type="ORF">MNBD_GAMMA26-2018</name>
</gene>
<name>A0A3B1BQT1_9ZZZZ</name>
<organism evidence="1">
    <name type="scientific">hydrothermal vent metagenome</name>
    <dbReference type="NCBI Taxonomy" id="652676"/>
    <lineage>
        <taxon>unclassified sequences</taxon>
        <taxon>metagenomes</taxon>
        <taxon>ecological metagenomes</taxon>
    </lineage>
</organism>
<accession>A0A3B1BQT1</accession>
<sequence length="97" mass="11402">MKITILASASQDLVEGYWFYEKQSEGIGAYFLDTLFSDIDSLAIYAGIHEIHFGKYYRLLSKRFPFAVYYRIEEQTACIYAVLDSRKSPTWVRKRLK</sequence>
<protein>
    <submittedName>
        <fullName evidence="1">Plasmid stabilization system</fullName>
    </submittedName>
</protein>
<dbReference type="AlphaFoldDB" id="A0A3B1BQT1"/>
<dbReference type="Gene3D" id="3.30.2310.20">
    <property type="entry name" value="RelE-like"/>
    <property type="match status" value="1"/>
</dbReference>
<reference evidence="1" key="1">
    <citation type="submission" date="2018-06" db="EMBL/GenBank/DDBJ databases">
        <authorList>
            <person name="Zhirakovskaya E."/>
        </authorList>
    </citation>
    <scope>NUCLEOTIDE SEQUENCE</scope>
</reference>
<dbReference type="EMBL" id="UOFX01000020">
    <property type="protein sequence ID" value="VAX07017.1"/>
    <property type="molecule type" value="Genomic_DNA"/>
</dbReference>